<protein>
    <submittedName>
        <fullName evidence="1">Uncharacterized protein</fullName>
    </submittedName>
</protein>
<dbReference type="Proteomes" id="UP001153334">
    <property type="component" value="Unassembled WGS sequence"/>
</dbReference>
<proteinExistence type="predicted"/>
<reference evidence="1" key="1">
    <citation type="submission" date="2022-11" db="EMBL/GenBank/DDBJ databases">
        <title>Genome Sequence of Nemania bipapillata.</title>
        <authorList>
            <person name="Buettner E."/>
        </authorList>
    </citation>
    <scope>NUCLEOTIDE SEQUENCE</scope>
    <source>
        <strain evidence="1">CP14</strain>
    </source>
</reference>
<comment type="caution">
    <text evidence="1">The sequence shown here is derived from an EMBL/GenBank/DDBJ whole genome shotgun (WGS) entry which is preliminary data.</text>
</comment>
<evidence type="ECO:0000313" key="2">
    <source>
        <dbReference type="Proteomes" id="UP001153334"/>
    </source>
</evidence>
<sequence>MRPLVDCTGYEFFMGEAYHASGNSVAALPKAHPSSELQVRGIVIGKVSRRIVSSSAAEPPETARLKANTFAFTQACRNFALELSQSNLDGIYKDPSSLQRALSLATAFQYTAYGPLDEHALLQIDFWFVLWFSIFNYPDCGEFSARDLKAVAGLDHQGPVGEEEILKIIERVLDTGRIEASRGILSDEVYARLVLVSKFHQSACCQLANWAFLFLDTGHIGRAYFNSKENDQVVLLAGSDVPFLLRKVEGRDCHQVVAPAYIHGVMDGELWPDDNESGVKDITLV</sequence>
<gene>
    <name evidence="1" type="ORF">ONZ43_g2555</name>
</gene>
<accession>A0ACC2J081</accession>
<keyword evidence="2" id="KW-1185">Reference proteome</keyword>
<organism evidence="1 2">
    <name type="scientific">Nemania bipapillata</name>
    <dbReference type="NCBI Taxonomy" id="110536"/>
    <lineage>
        <taxon>Eukaryota</taxon>
        <taxon>Fungi</taxon>
        <taxon>Dikarya</taxon>
        <taxon>Ascomycota</taxon>
        <taxon>Pezizomycotina</taxon>
        <taxon>Sordariomycetes</taxon>
        <taxon>Xylariomycetidae</taxon>
        <taxon>Xylariales</taxon>
        <taxon>Xylariaceae</taxon>
        <taxon>Nemania</taxon>
    </lineage>
</organism>
<name>A0ACC2J081_9PEZI</name>
<evidence type="ECO:0000313" key="1">
    <source>
        <dbReference type="EMBL" id="KAJ8120842.1"/>
    </source>
</evidence>
<dbReference type="EMBL" id="JAPESX010000532">
    <property type="protein sequence ID" value="KAJ8120842.1"/>
    <property type="molecule type" value="Genomic_DNA"/>
</dbReference>